<comment type="subcellular location">
    <subcellularLocation>
        <location evidence="2">Nucleus</location>
    </subcellularLocation>
</comment>
<dbReference type="InterPro" id="IPR002083">
    <property type="entry name" value="MATH/TRAF_dom"/>
</dbReference>
<evidence type="ECO:0000256" key="8">
    <source>
        <dbReference type="ARBA" id="ARBA00022807"/>
    </source>
</evidence>
<evidence type="ECO:0000259" key="12">
    <source>
        <dbReference type="PROSITE" id="PS50235"/>
    </source>
</evidence>
<keyword evidence="14" id="KW-1185">Reference proteome</keyword>
<dbReference type="GO" id="GO:0016579">
    <property type="term" value="P:protein deubiquitination"/>
    <property type="evidence" value="ECO:0007669"/>
    <property type="project" value="InterPro"/>
</dbReference>
<comment type="caution">
    <text evidence="13">The sequence shown here is derived from an EMBL/GenBank/DDBJ whole genome shotgun (WGS) entry which is preliminary data.</text>
</comment>
<dbReference type="SUPFAM" id="SSF49599">
    <property type="entry name" value="TRAF domain-like"/>
    <property type="match status" value="1"/>
</dbReference>
<sequence>MVDKTQQGSVDTLSETNMVVESSPPIEAVPAAVDAKAITTAIGSSPSSVDISPIVDTNKPLIHDEEAIFKSILPESSELETENVGSFHWHINNWKTLETKTHSPVFKINGFPWRILLFPKGNNQKKSVSVYLEIANPKEHGIADGWHTCAQFALAISNPEDPTSYYSNTANHRFSSDEVDWGFTRFYDIEDLGQQSATGKGPFLINNNNEIVISVFIRVVKDETGVLWHNFVNYDSRKETGYVGIKNQGATCYMNSLLQSLYCTNKFRKAVYEIPTENDEPTKSVALALQRCFYNLQYSSDPIGTLELTKSFGWDSLDAFMQHDVQEFNRVLQDNLEEKMKGTPADGAISKLFEGKMKSYIKCINVDYESSRVEDYYDIQLNVKGCKNLIDSFDDYITVETLEGDNKYQAEGHGLQDANKGVIFESFPPVLHLQLKRFEYDFMRDTMVKINDRHEFPAEINLDKYCSKADDDGPYDYELHGVLVHSGDISGGHYFALIRPESNDKWFRFDDDRVTPVSKKEVFEENYGDEPLRDGKDFSSPTPPFLNGNTRVNSVRMMKRFTNAYMLVYIRKSKLGEILGPVSENEIPVHLKRRLDDEKASIEKRKQERQDMHLNVKVAVVTDESFKDYQGFNLAVFDDRFLEVSPHVQVFKAPKTEKISTFKQQLVDHYKLDPDRFRLWSILYRQNKTVRVDQALSPADERQTVEKMRESTCVSTQTNGFTKLYLEIPEKNEQLPVVRNDQQILFIKYFDIKAQKLRGLGHMFVSSNEKVGSILSTLVERAGLPKSTSIQLFEEVKPTAIDPLKSDITFRKAEIQHGDIVCFQQTLTTKEIDEITKSGLIAAVPDYYTSLYNRACILFKPKPNTTTANNNNNNNNASQQEVKLTLDRTANYVTVAKTLASKLNVEASKIRFTSSNNITHQPREIIHYKPGTRLEEMMIGLPKPQDYAQTLSFDNINIPVMFYEVMDEDVADLESKRSIAVNIIGPNLRKETRVTALLPRTGSVRQLLDQVIAKGKMEVKDANKIRLYEVVDGKVTKEFSPDQTVDNVAVDRTAVVYAEPIPKDELEMNLDEDRLVQVVHYHNHPTDFHSIPFRFVAIKGEPFEETKKRLQKRTGLGDMDWKKVKFTILRNLHAPEPIVNVIDQPSDFELRKARLQEEDALGLDHIDKSSKGRFSSVFEKGIFIRG</sequence>
<dbReference type="Gene3D" id="2.60.210.10">
    <property type="entry name" value="Apoptosis, Tumor Necrosis Factor Receptor Associated Protein 2, Chain A"/>
    <property type="match status" value="1"/>
</dbReference>
<evidence type="ECO:0000256" key="10">
    <source>
        <dbReference type="SAM" id="MobiDB-lite"/>
    </source>
</evidence>
<dbReference type="SMART" id="SM00061">
    <property type="entry name" value="MATH"/>
    <property type="match status" value="1"/>
</dbReference>
<dbReference type="EC" id="3.4.19.12" evidence="4"/>
<dbReference type="InterPro" id="IPR024729">
    <property type="entry name" value="USP7_ICP0-binding_dom"/>
</dbReference>
<dbReference type="FunFam" id="3.90.70.10:FF:000005">
    <property type="entry name" value="Ubiquitin carboxyl-terminal hydrolase 7"/>
    <property type="match status" value="1"/>
</dbReference>
<dbReference type="CDD" id="cd02659">
    <property type="entry name" value="peptidase_C19C"/>
    <property type="match status" value="1"/>
</dbReference>
<dbReference type="PANTHER" id="PTHR24006">
    <property type="entry name" value="UBIQUITIN CARBOXYL-TERMINAL HYDROLASE"/>
    <property type="match status" value="1"/>
</dbReference>
<organism evidence="13 14">
    <name type="scientific">Mucor plumbeus</name>
    <dbReference type="NCBI Taxonomy" id="97098"/>
    <lineage>
        <taxon>Eukaryota</taxon>
        <taxon>Fungi</taxon>
        <taxon>Fungi incertae sedis</taxon>
        <taxon>Mucoromycota</taxon>
        <taxon>Mucoromycotina</taxon>
        <taxon>Mucoromycetes</taxon>
        <taxon>Mucorales</taxon>
        <taxon>Mucorineae</taxon>
        <taxon>Mucoraceae</taxon>
        <taxon>Mucor</taxon>
    </lineage>
</organism>
<dbReference type="InterPro" id="IPR018200">
    <property type="entry name" value="USP_CS"/>
</dbReference>
<dbReference type="InterPro" id="IPR038765">
    <property type="entry name" value="Papain-like_cys_pep_sf"/>
</dbReference>
<keyword evidence="8" id="KW-0788">Thiol protease</keyword>
<keyword evidence="7" id="KW-0378">Hydrolase</keyword>
<dbReference type="Gene3D" id="3.10.20.90">
    <property type="entry name" value="Phosphatidylinositol 3-kinase Catalytic Subunit, Chain A, domain 1"/>
    <property type="match status" value="2"/>
</dbReference>
<keyword evidence="6" id="KW-0833">Ubl conjugation pathway</keyword>
<dbReference type="GO" id="GO:0005829">
    <property type="term" value="C:cytosol"/>
    <property type="evidence" value="ECO:0007669"/>
    <property type="project" value="TreeGrafter"/>
</dbReference>
<evidence type="ECO:0000256" key="1">
    <source>
        <dbReference type="ARBA" id="ARBA00000707"/>
    </source>
</evidence>
<evidence type="ECO:0000256" key="6">
    <source>
        <dbReference type="ARBA" id="ARBA00022786"/>
    </source>
</evidence>
<comment type="catalytic activity">
    <reaction evidence="1">
        <text>Thiol-dependent hydrolysis of ester, thioester, amide, peptide and isopeptide bonds formed by the C-terminal Gly of ubiquitin (a 76-residue protein attached to proteins as an intracellular targeting signal).</text>
        <dbReference type="EC" id="3.4.19.12"/>
    </reaction>
</comment>
<dbReference type="GO" id="GO:0004843">
    <property type="term" value="F:cysteine-type deubiquitinase activity"/>
    <property type="evidence" value="ECO:0007669"/>
    <property type="project" value="UniProtKB-EC"/>
</dbReference>
<dbReference type="PROSITE" id="PS50235">
    <property type="entry name" value="USP_3"/>
    <property type="match status" value="1"/>
</dbReference>
<evidence type="ECO:0000256" key="5">
    <source>
        <dbReference type="ARBA" id="ARBA00022670"/>
    </source>
</evidence>
<evidence type="ECO:0000259" key="11">
    <source>
        <dbReference type="PROSITE" id="PS50144"/>
    </source>
</evidence>
<dbReference type="Gene3D" id="3.90.70.10">
    <property type="entry name" value="Cysteine proteinases"/>
    <property type="match status" value="1"/>
</dbReference>
<dbReference type="EMBL" id="JAEPRC010000122">
    <property type="protein sequence ID" value="KAG2207802.1"/>
    <property type="molecule type" value="Genomic_DNA"/>
</dbReference>
<dbReference type="PROSITE" id="PS00973">
    <property type="entry name" value="USP_2"/>
    <property type="match status" value="1"/>
</dbReference>
<evidence type="ECO:0000256" key="4">
    <source>
        <dbReference type="ARBA" id="ARBA00012759"/>
    </source>
</evidence>
<dbReference type="GO" id="GO:0140492">
    <property type="term" value="F:metal-dependent deubiquitinase activity"/>
    <property type="evidence" value="ECO:0007669"/>
    <property type="project" value="UniProtKB-ARBA"/>
</dbReference>
<dbReference type="AlphaFoldDB" id="A0A8H7V6X8"/>
<accession>A0A8H7V6X8</accession>
<feature type="domain" description="MATH" evidence="11">
    <location>
        <begin position="84"/>
        <end position="215"/>
    </location>
</feature>
<name>A0A8H7V6X8_9FUNG</name>
<keyword evidence="9" id="KW-0539">Nucleus</keyword>
<protein>
    <recommendedName>
        <fullName evidence="4">ubiquitinyl hydrolase 1</fullName>
        <ecNumber evidence="4">3.4.19.12</ecNumber>
    </recommendedName>
</protein>
<dbReference type="InterPro" id="IPR028889">
    <property type="entry name" value="USP"/>
</dbReference>
<feature type="domain" description="USP" evidence="12">
    <location>
        <begin position="243"/>
        <end position="572"/>
    </location>
</feature>
<dbReference type="Pfam" id="PF22486">
    <property type="entry name" value="MATH_2"/>
    <property type="match status" value="1"/>
</dbReference>
<dbReference type="SUPFAM" id="SSF54001">
    <property type="entry name" value="Cysteine proteinases"/>
    <property type="match status" value="1"/>
</dbReference>
<dbReference type="GO" id="GO:0005634">
    <property type="term" value="C:nucleus"/>
    <property type="evidence" value="ECO:0007669"/>
    <property type="project" value="UniProtKB-SubCell"/>
</dbReference>
<comment type="similarity">
    <text evidence="3">Belongs to the peptidase C19 family.</text>
</comment>
<dbReference type="PROSITE" id="PS00972">
    <property type="entry name" value="USP_1"/>
    <property type="match status" value="1"/>
</dbReference>
<dbReference type="OrthoDB" id="289038at2759"/>
<dbReference type="PANTHER" id="PTHR24006:SF644">
    <property type="entry name" value="UBIQUITIN CARBOXYL-TERMINAL HYDROLASE 7"/>
    <property type="match status" value="1"/>
</dbReference>
<evidence type="ECO:0000256" key="2">
    <source>
        <dbReference type="ARBA" id="ARBA00004123"/>
    </source>
</evidence>
<evidence type="ECO:0000313" key="13">
    <source>
        <dbReference type="EMBL" id="KAG2207802.1"/>
    </source>
</evidence>
<gene>
    <name evidence="13" type="ORF">INT46_011201</name>
</gene>
<dbReference type="PROSITE" id="PS50144">
    <property type="entry name" value="MATH"/>
    <property type="match status" value="1"/>
</dbReference>
<dbReference type="Pfam" id="PF14533">
    <property type="entry name" value="USP7_C2"/>
    <property type="match status" value="1"/>
</dbReference>
<reference evidence="13" key="1">
    <citation type="submission" date="2020-12" db="EMBL/GenBank/DDBJ databases">
        <title>Metabolic potential, ecology and presence of endohyphal bacteria is reflected in genomic diversity of Mucoromycotina.</title>
        <authorList>
            <person name="Muszewska A."/>
            <person name="Okrasinska A."/>
            <person name="Steczkiewicz K."/>
            <person name="Drgas O."/>
            <person name="Orlowska M."/>
            <person name="Perlinska-Lenart U."/>
            <person name="Aleksandrzak-Piekarczyk T."/>
            <person name="Szatraj K."/>
            <person name="Zielenkiewicz U."/>
            <person name="Pilsyk S."/>
            <person name="Malc E."/>
            <person name="Mieczkowski P."/>
            <person name="Kruszewska J.S."/>
            <person name="Biernat P."/>
            <person name="Pawlowska J."/>
        </authorList>
    </citation>
    <scope>NUCLEOTIDE SEQUENCE</scope>
    <source>
        <strain evidence="13">CBS 226.32</strain>
    </source>
</reference>
<dbReference type="Pfam" id="PF00443">
    <property type="entry name" value="UCH"/>
    <property type="match status" value="1"/>
</dbReference>
<keyword evidence="5" id="KW-0645">Protease</keyword>
<dbReference type="GO" id="GO:0006508">
    <property type="term" value="P:proteolysis"/>
    <property type="evidence" value="ECO:0007669"/>
    <property type="project" value="UniProtKB-KW"/>
</dbReference>
<dbReference type="InterPro" id="IPR050164">
    <property type="entry name" value="Peptidase_C19"/>
</dbReference>
<feature type="region of interest" description="Disordered" evidence="10">
    <location>
        <begin position="525"/>
        <end position="545"/>
    </location>
</feature>
<evidence type="ECO:0000256" key="7">
    <source>
        <dbReference type="ARBA" id="ARBA00022801"/>
    </source>
</evidence>
<dbReference type="InterPro" id="IPR029346">
    <property type="entry name" value="USP_C"/>
</dbReference>
<dbReference type="Proteomes" id="UP000650833">
    <property type="component" value="Unassembled WGS sequence"/>
</dbReference>
<evidence type="ECO:0000256" key="9">
    <source>
        <dbReference type="ARBA" id="ARBA00023242"/>
    </source>
</evidence>
<evidence type="ECO:0000256" key="3">
    <source>
        <dbReference type="ARBA" id="ARBA00009085"/>
    </source>
</evidence>
<proteinExistence type="inferred from homology"/>
<dbReference type="InterPro" id="IPR001394">
    <property type="entry name" value="Peptidase_C19_UCH"/>
</dbReference>
<dbReference type="InterPro" id="IPR008974">
    <property type="entry name" value="TRAF-like"/>
</dbReference>
<evidence type="ECO:0000313" key="14">
    <source>
        <dbReference type="Proteomes" id="UP000650833"/>
    </source>
</evidence>
<dbReference type="Pfam" id="PF12436">
    <property type="entry name" value="USP7_ICP0_bdg"/>
    <property type="match status" value="1"/>
</dbReference>
<dbReference type="GO" id="GO:0031647">
    <property type="term" value="P:regulation of protein stability"/>
    <property type="evidence" value="ECO:0007669"/>
    <property type="project" value="TreeGrafter"/>
</dbReference>